<protein>
    <submittedName>
        <fullName evidence="2">Uncharacterized protein</fullName>
    </submittedName>
</protein>
<evidence type="ECO:0000256" key="1">
    <source>
        <dbReference type="SAM" id="MobiDB-lite"/>
    </source>
</evidence>
<feature type="compositionally biased region" description="Basic and acidic residues" evidence="1">
    <location>
        <begin position="39"/>
        <end position="50"/>
    </location>
</feature>
<dbReference type="AlphaFoldDB" id="A0A0F9BDH5"/>
<gene>
    <name evidence="2" type="ORF">LCGC14_2803220</name>
</gene>
<name>A0A0F9BDH5_9ZZZZ</name>
<feature type="non-terminal residue" evidence="2">
    <location>
        <position position="1"/>
    </location>
</feature>
<reference evidence="2" key="1">
    <citation type="journal article" date="2015" name="Nature">
        <title>Complex archaea that bridge the gap between prokaryotes and eukaryotes.</title>
        <authorList>
            <person name="Spang A."/>
            <person name="Saw J.H."/>
            <person name="Jorgensen S.L."/>
            <person name="Zaremba-Niedzwiedzka K."/>
            <person name="Martijn J."/>
            <person name="Lind A.E."/>
            <person name="van Eijk R."/>
            <person name="Schleper C."/>
            <person name="Guy L."/>
            <person name="Ettema T.J."/>
        </authorList>
    </citation>
    <scope>NUCLEOTIDE SEQUENCE</scope>
</reference>
<organism evidence="2">
    <name type="scientific">marine sediment metagenome</name>
    <dbReference type="NCBI Taxonomy" id="412755"/>
    <lineage>
        <taxon>unclassified sequences</taxon>
        <taxon>metagenomes</taxon>
        <taxon>ecological metagenomes</taxon>
    </lineage>
</organism>
<accession>A0A0F9BDH5</accession>
<feature type="region of interest" description="Disordered" evidence="1">
    <location>
        <begin position="25"/>
        <end position="50"/>
    </location>
</feature>
<sequence length="70" mass="7574">PIKETVEAHGEVLEKALGRLERLEGRTAVQKSASSDEVGDGKGDEKPEPKEALFKSVQTAIQTSRKVVLT</sequence>
<evidence type="ECO:0000313" key="2">
    <source>
        <dbReference type="EMBL" id="KKK82456.1"/>
    </source>
</evidence>
<comment type="caution">
    <text evidence="2">The sequence shown here is derived from an EMBL/GenBank/DDBJ whole genome shotgun (WGS) entry which is preliminary data.</text>
</comment>
<dbReference type="EMBL" id="LAZR01052666">
    <property type="protein sequence ID" value="KKK82456.1"/>
    <property type="molecule type" value="Genomic_DNA"/>
</dbReference>
<proteinExistence type="predicted"/>